<dbReference type="EMBL" id="JAGSPA010000001">
    <property type="protein sequence ID" value="MBV7255427.1"/>
    <property type="molecule type" value="Genomic_DNA"/>
</dbReference>
<comment type="caution">
    <text evidence="1">The sequence shown here is derived from an EMBL/GenBank/DDBJ whole genome shotgun (WGS) entry which is preliminary data.</text>
</comment>
<dbReference type="RefSeq" id="WP_218443732.1">
    <property type="nucleotide sequence ID" value="NZ_JAGSPA010000001.1"/>
</dbReference>
<organism evidence="1 2">
    <name type="scientific">Pacificimonas pallii</name>
    <dbReference type="NCBI Taxonomy" id="2827236"/>
    <lineage>
        <taxon>Bacteria</taxon>
        <taxon>Pseudomonadati</taxon>
        <taxon>Pseudomonadota</taxon>
        <taxon>Alphaproteobacteria</taxon>
        <taxon>Sphingomonadales</taxon>
        <taxon>Sphingosinicellaceae</taxon>
        <taxon>Pacificimonas</taxon>
    </lineage>
</organism>
<evidence type="ECO:0000313" key="1">
    <source>
        <dbReference type="EMBL" id="MBV7255427.1"/>
    </source>
</evidence>
<protein>
    <submittedName>
        <fullName evidence="1">Uncharacterized protein</fullName>
    </submittedName>
</protein>
<sequence length="158" mass="18161">MRLHVDRHSITTSDCGGDIEICGKLDPKPEGQGGEPCDIFIYEDSFIYIELDETFEWRWSAQFAAISTKSEPYDDLYGELRYAERLTGPYLHKAEFSSDAKLRFIRYVARYNGPPKDKKGKAQPYCLNLDFRMKETKSGWLPLTLDPDQWNPPRNGGG</sequence>
<keyword evidence="2" id="KW-1185">Reference proteome</keyword>
<proteinExistence type="predicted"/>
<reference evidence="1 2" key="1">
    <citation type="submission" date="2021-04" db="EMBL/GenBank/DDBJ databases">
        <authorList>
            <person name="Pira H."/>
            <person name="Risdian C."/>
            <person name="Wink J."/>
        </authorList>
    </citation>
    <scope>NUCLEOTIDE SEQUENCE [LARGE SCALE GENOMIC DNA]</scope>
    <source>
        <strain evidence="1 2">WHA3</strain>
    </source>
</reference>
<name>A0ABS6SAK9_9SPHN</name>
<evidence type="ECO:0000313" key="2">
    <source>
        <dbReference type="Proteomes" id="UP000722336"/>
    </source>
</evidence>
<dbReference type="InterPro" id="IPR046875">
    <property type="entry name" value="Pred_NTSase1"/>
</dbReference>
<dbReference type="Pfam" id="PF20301">
    <property type="entry name" value="pNTSase1"/>
    <property type="match status" value="1"/>
</dbReference>
<dbReference type="Proteomes" id="UP000722336">
    <property type="component" value="Unassembled WGS sequence"/>
</dbReference>
<accession>A0ABS6SAK9</accession>
<gene>
    <name evidence="1" type="ORF">KCG44_01370</name>
</gene>